<comment type="similarity">
    <text evidence="2">Belongs to the ATP-dependent AMP-binding enzyme family.</text>
</comment>
<dbReference type="InterPro" id="IPR010071">
    <property type="entry name" value="AA_adenyl_dom"/>
</dbReference>
<dbReference type="Pfam" id="PF13193">
    <property type="entry name" value="AMP-binding_C"/>
    <property type="match status" value="2"/>
</dbReference>
<dbReference type="Gene3D" id="2.30.38.10">
    <property type="entry name" value="Luciferase, Domain 3"/>
    <property type="match status" value="1"/>
</dbReference>
<dbReference type="InterPro" id="IPR036736">
    <property type="entry name" value="ACP-like_sf"/>
</dbReference>
<dbReference type="FunFam" id="2.30.38.10:FF:000001">
    <property type="entry name" value="Non-ribosomal peptide synthetase PvdI"/>
    <property type="match status" value="1"/>
</dbReference>
<gene>
    <name evidence="6" type="ORF">C5469_19785</name>
</gene>
<dbReference type="InterPro" id="IPR009081">
    <property type="entry name" value="PP-bd_ACP"/>
</dbReference>
<dbReference type="Gene3D" id="3.30.559.10">
    <property type="entry name" value="Chloramphenicol acetyltransferase-like domain"/>
    <property type="match status" value="1"/>
</dbReference>
<dbReference type="CDD" id="cd05930">
    <property type="entry name" value="A_NRPS"/>
    <property type="match status" value="1"/>
</dbReference>
<dbReference type="InterPro" id="IPR025110">
    <property type="entry name" value="AMP-bd_C"/>
</dbReference>
<dbReference type="Gene3D" id="3.30.559.30">
    <property type="entry name" value="Nonribosomal peptide synthetase, condensation domain"/>
    <property type="match status" value="2"/>
</dbReference>
<dbReference type="PANTHER" id="PTHR45527:SF1">
    <property type="entry name" value="FATTY ACID SYNTHASE"/>
    <property type="match status" value="1"/>
</dbReference>
<feature type="domain" description="Carrier" evidence="5">
    <location>
        <begin position="786"/>
        <end position="861"/>
    </location>
</feature>
<dbReference type="InterPro" id="IPR001242">
    <property type="entry name" value="Condensation_dom"/>
</dbReference>
<dbReference type="InterPro" id="IPR045851">
    <property type="entry name" value="AMP-bd_C_sf"/>
</dbReference>
<dbReference type="InterPro" id="IPR020845">
    <property type="entry name" value="AMP-binding_CS"/>
</dbReference>
<dbReference type="FunFam" id="1.10.1200.10:FF:000005">
    <property type="entry name" value="Nonribosomal peptide synthetase 1"/>
    <property type="match status" value="1"/>
</dbReference>
<dbReference type="GO" id="GO:0003824">
    <property type="term" value="F:catalytic activity"/>
    <property type="evidence" value="ECO:0007669"/>
    <property type="project" value="InterPro"/>
</dbReference>
<evidence type="ECO:0000256" key="2">
    <source>
        <dbReference type="ARBA" id="ARBA00006432"/>
    </source>
</evidence>
<dbReference type="Pfam" id="PF00501">
    <property type="entry name" value="AMP-binding"/>
    <property type="match status" value="1"/>
</dbReference>
<evidence type="ECO:0000256" key="3">
    <source>
        <dbReference type="ARBA" id="ARBA00022450"/>
    </source>
</evidence>
<dbReference type="Gene3D" id="3.40.50.980">
    <property type="match status" value="2"/>
</dbReference>
<dbReference type="EMBL" id="PUJW01000030">
    <property type="protein sequence ID" value="NHB94249.1"/>
    <property type="molecule type" value="Genomic_DNA"/>
</dbReference>
<protein>
    <recommendedName>
        <fullName evidence="5">Carrier domain-containing protein</fullName>
    </recommendedName>
</protein>
<name>A0A7X5TJE4_9GAMM</name>
<dbReference type="InterPro" id="IPR006162">
    <property type="entry name" value="Ppantetheine_attach_site"/>
</dbReference>
<sequence>MIISPVATSSVKHIFSGIDSINLDTIIMQNSPINRNGLLYEKSGKSHELIMAFGLDVDLPKSNPFESCQYDEYQVKLPAKLTDALRLQADQSGVDLTSLCHLAWGIVLAKYSVQQQVITGTLQYYQSGFGILPLFLDIEEKSVIDVLLSVNEYLSQLLIVPTDIYSTTSEFTALIYHQYHHNRIEHGDEINVPLMLIINDDGNNLKLTTRLLAMSRISALQLSGYLQQTLQQLVWVLSEQPTIAVSQLNILPSAERRLLLETWNATQTEYPTECCVHHLFEQQVAASPDATALIFSGEKLSYAELNRQANQLAHYLIMNGVVPDSLVALCVERSPVMIIGLLAILKAGGGYVPLDPDYPPERLSYILEDAKPVLVLHDIAGGAALKNYFETANNNLDIDQLSLTDLSQENPDVAELTAHHLAYVIYTSGSTGKPKGVMVEQGNVVNFLLTMTDKLLFSEQESVLFSTTISFDIVAVEIYLPLINGATVFIAPKKLFLNKEALIKTITDNQITMIQATPSTYNLVTDEGQAFFKGVKILCGGEIMPTSLVGKLSENSRDIWNLYGPTETAVWSTVYHLGSENSDRGSSVSIGKPVANTRIYLLDNQQQPVPLGAIGEMYIGGAGVTRGYLNRAELTAERFLADPFNPQPGSRMYRTGDLVRYAHDGNIEYIGRNDFQVKIRGFRIELGEIETRINTHPSVLESVVVITEGERGNKGLVAYVVISPELATAQVSETLRDYLLSSLPEYMVPAAFVVLANFPLTPNGKLDRKALPAPNASDYQRQNYEAPRGEKESLLAGIWGELLGFKHIGRHDNFFALGGNSLLVVQLIGQLRKQEYVVQREGTLFSTSILSEQALMLEKADDSLTVPANLIDVACERITPEMLPLVDISQADIDMLVNQVPGGVSNIQDIYALSPLQERFLFYHLMAQRGDPYQMMLRMAFNDRNSLDTYIDAMQQMINRHDILRTAFFVEGLACGPVQVVLRNVPLQVIEVTLSATSTDSFIEQLVAYHTISDHRLVLHDAPLLRLIVAREPGSERWLAQEIIHHLLADHTTQEVMHREIGCFLFGQGSLLPETVPYRNLIAHSRQVNESKAYESYFRQILADIDGPTVPFSFYDSMLGDEPLDEYYIELPMELNKTLRDLACRYKVSLASLVHLGWGLVLAKSSERQQVVAGTVLLGRMGSDTGAERSVGLFINFLPLRMDIDEQSVTDTLIQTHERLSQLLAYEHIPLTDVQRCSGVSALAPLFSSLINYRHRSLIDREQPALPNWPNVEILGIDERCNYPVILSVEDDGDSLGLTAQVVVTAPLSAARLCDYVQQAFEQLAWALNEQPTQPISHLNVLPPDELALLQGRERTQTEDRGGDVAGYDDDDNIEYIGCHDHQVKIWGFHTELREIEGLLEAYKGIHQAVVITRNDIGGSLCLVAYLMLFEGFSDENLVKKLRHYLCQHLPPHMIPVAYVVLESLPLMPNGKVDRKALSHSDSSTYRHSHYEQPENELEEMLARIWSELLAVDKVSRNDNFFDLGGQSLLVVRFVFRLQEETGFLLPFSFVFKNPVLSDLADNISISLVKKR</sequence>
<dbReference type="FunFam" id="3.40.50.980:FF:000001">
    <property type="entry name" value="Non-ribosomal peptide synthetase"/>
    <property type="match status" value="1"/>
</dbReference>
<reference evidence="6 7" key="1">
    <citation type="submission" date="2018-02" db="EMBL/GenBank/DDBJ databases">
        <authorList>
            <person name="Machado R.A."/>
        </authorList>
    </citation>
    <scope>NUCLEOTIDE SEQUENCE [LARGE SCALE GENOMIC DNA]</scope>
    <source>
        <strain evidence="6 7">DSM 19724</strain>
    </source>
</reference>
<evidence type="ECO:0000259" key="5">
    <source>
        <dbReference type="PROSITE" id="PS50075"/>
    </source>
</evidence>
<comment type="cofactor">
    <cofactor evidence="1">
        <name>pantetheine 4'-phosphate</name>
        <dbReference type="ChEBI" id="CHEBI:47942"/>
    </cofactor>
</comment>
<feature type="domain" description="Carrier" evidence="5">
    <location>
        <begin position="1493"/>
        <end position="1568"/>
    </location>
</feature>
<evidence type="ECO:0000256" key="4">
    <source>
        <dbReference type="ARBA" id="ARBA00022553"/>
    </source>
</evidence>
<dbReference type="NCBIfam" id="TIGR01733">
    <property type="entry name" value="AA-adenyl-dom"/>
    <property type="match status" value="1"/>
</dbReference>
<comment type="caution">
    <text evidence="6">The sequence shown here is derived from an EMBL/GenBank/DDBJ whole genome shotgun (WGS) entry which is preliminary data.</text>
</comment>
<keyword evidence="7" id="KW-1185">Reference proteome</keyword>
<dbReference type="Pfam" id="PF00668">
    <property type="entry name" value="Condensation"/>
    <property type="match status" value="1"/>
</dbReference>
<dbReference type="GO" id="GO:0005737">
    <property type="term" value="C:cytoplasm"/>
    <property type="evidence" value="ECO:0007669"/>
    <property type="project" value="TreeGrafter"/>
</dbReference>
<keyword evidence="4" id="KW-0597">Phosphoprotein</keyword>
<dbReference type="InterPro" id="IPR000873">
    <property type="entry name" value="AMP-dep_synth/lig_dom"/>
</dbReference>
<dbReference type="GO" id="GO:0043041">
    <property type="term" value="P:amino acid activation for nonribosomal peptide biosynthetic process"/>
    <property type="evidence" value="ECO:0007669"/>
    <property type="project" value="TreeGrafter"/>
</dbReference>
<dbReference type="CDD" id="cd19544">
    <property type="entry name" value="E-C_NRPS"/>
    <property type="match status" value="1"/>
</dbReference>
<dbReference type="InterPro" id="IPR023213">
    <property type="entry name" value="CAT-like_dom_sf"/>
</dbReference>
<dbReference type="FunFam" id="3.30.300.30:FF:000010">
    <property type="entry name" value="Enterobactin synthetase component F"/>
    <property type="match status" value="1"/>
</dbReference>
<dbReference type="PROSITE" id="PS50075">
    <property type="entry name" value="CARRIER"/>
    <property type="match status" value="2"/>
</dbReference>
<evidence type="ECO:0000313" key="7">
    <source>
        <dbReference type="Proteomes" id="UP000591844"/>
    </source>
</evidence>
<accession>A0A7X5TJE4</accession>
<dbReference type="SUPFAM" id="SSF47336">
    <property type="entry name" value="ACP-like"/>
    <property type="match status" value="2"/>
</dbReference>
<dbReference type="SUPFAM" id="SSF56801">
    <property type="entry name" value="Acetyl-CoA synthetase-like"/>
    <property type="match status" value="2"/>
</dbReference>
<dbReference type="Pfam" id="PF00550">
    <property type="entry name" value="PP-binding"/>
    <property type="match status" value="2"/>
</dbReference>
<dbReference type="PANTHER" id="PTHR45527">
    <property type="entry name" value="NONRIBOSOMAL PEPTIDE SYNTHETASE"/>
    <property type="match status" value="1"/>
</dbReference>
<dbReference type="PROSITE" id="PS00455">
    <property type="entry name" value="AMP_BINDING"/>
    <property type="match status" value="1"/>
</dbReference>
<proteinExistence type="inferred from homology"/>
<keyword evidence="3" id="KW-0596">Phosphopantetheine</keyword>
<organism evidence="6 7">
    <name type="scientific">Photorhabdus cinerea</name>
    <dbReference type="NCBI Taxonomy" id="471575"/>
    <lineage>
        <taxon>Bacteria</taxon>
        <taxon>Pseudomonadati</taxon>
        <taxon>Pseudomonadota</taxon>
        <taxon>Gammaproteobacteria</taxon>
        <taxon>Enterobacterales</taxon>
        <taxon>Morganellaceae</taxon>
        <taxon>Photorhabdus</taxon>
    </lineage>
</organism>
<dbReference type="GO" id="GO:0031177">
    <property type="term" value="F:phosphopantetheine binding"/>
    <property type="evidence" value="ECO:0007669"/>
    <property type="project" value="TreeGrafter"/>
</dbReference>
<dbReference type="Gene3D" id="3.30.300.30">
    <property type="match status" value="2"/>
</dbReference>
<dbReference type="Proteomes" id="UP000591844">
    <property type="component" value="Unassembled WGS sequence"/>
</dbReference>
<evidence type="ECO:0000313" key="6">
    <source>
        <dbReference type="EMBL" id="NHB94249.1"/>
    </source>
</evidence>
<dbReference type="FunFam" id="3.40.50.12780:FF:000012">
    <property type="entry name" value="Non-ribosomal peptide synthetase"/>
    <property type="match status" value="1"/>
</dbReference>
<evidence type="ECO:0000256" key="1">
    <source>
        <dbReference type="ARBA" id="ARBA00001957"/>
    </source>
</evidence>
<dbReference type="SUPFAM" id="SSF52777">
    <property type="entry name" value="CoA-dependent acyltransferases"/>
    <property type="match status" value="3"/>
</dbReference>
<dbReference type="GO" id="GO:0044550">
    <property type="term" value="P:secondary metabolite biosynthetic process"/>
    <property type="evidence" value="ECO:0007669"/>
    <property type="project" value="UniProtKB-ARBA"/>
</dbReference>
<dbReference type="Gene3D" id="1.10.1200.10">
    <property type="entry name" value="ACP-like"/>
    <property type="match status" value="2"/>
</dbReference>
<dbReference type="PROSITE" id="PS00012">
    <property type="entry name" value="PHOSPHOPANTETHEINE"/>
    <property type="match status" value="1"/>
</dbReference>